<accession>A0A0M8ZXW7</accession>
<reference evidence="1 2" key="1">
    <citation type="submission" date="2015-07" db="EMBL/GenBank/DDBJ databases">
        <title>The genome of Melipona quadrifasciata.</title>
        <authorList>
            <person name="Pan H."/>
            <person name="Kapheim K."/>
        </authorList>
    </citation>
    <scope>NUCLEOTIDE SEQUENCE [LARGE SCALE GENOMIC DNA]</scope>
    <source>
        <strain evidence="1">0111107301</strain>
        <tissue evidence="1">Whole body</tissue>
    </source>
</reference>
<dbReference type="PANTHER" id="PTHR45913:SF21">
    <property type="entry name" value="DUF4371 DOMAIN-CONTAINING PROTEIN"/>
    <property type="match status" value="1"/>
</dbReference>
<keyword evidence="2" id="KW-1185">Reference proteome</keyword>
<organism evidence="1 2">
    <name type="scientific">Melipona quadrifasciata</name>
    <dbReference type="NCBI Taxonomy" id="166423"/>
    <lineage>
        <taxon>Eukaryota</taxon>
        <taxon>Metazoa</taxon>
        <taxon>Ecdysozoa</taxon>
        <taxon>Arthropoda</taxon>
        <taxon>Hexapoda</taxon>
        <taxon>Insecta</taxon>
        <taxon>Pterygota</taxon>
        <taxon>Neoptera</taxon>
        <taxon>Endopterygota</taxon>
        <taxon>Hymenoptera</taxon>
        <taxon>Apocrita</taxon>
        <taxon>Aculeata</taxon>
        <taxon>Apoidea</taxon>
        <taxon>Anthophila</taxon>
        <taxon>Apidae</taxon>
        <taxon>Melipona</taxon>
    </lineage>
</organism>
<dbReference type="PANTHER" id="PTHR45913">
    <property type="entry name" value="EPM2A-INTERACTING PROTEIN 1"/>
    <property type="match status" value="1"/>
</dbReference>
<gene>
    <name evidence="1" type="ORF">WN51_03634</name>
</gene>
<dbReference type="EMBL" id="KQ435829">
    <property type="protein sequence ID" value="KOX71823.1"/>
    <property type="molecule type" value="Genomic_DNA"/>
</dbReference>
<dbReference type="AlphaFoldDB" id="A0A0M8ZXW7"/>
<evidence type="ECO:0000313" key="2">
    <source>
        <dbReference type="Proteomes" id="UP000053105"/>
    </source>
</evidence>
<sequence length="292" mass="34278">MYPETVDLFSSVSLSARTTARRVEDIGSHIKSQLKDKAKNFMWFSLAVDESTDTVKLFLFVRVINTEFEVIEILASVNSLHATTTGEDIFKEVELRLVTKFKTSGYTLYNCNWVIIHQQVLSRKHLNLSCVIEPVVSTVNFIRSCTLNHHQFRDFLLEIETEYPDLLYHHTEILWLSNGELICEMYFIVKSYRRKFALKHIEELPSELQLEVTDAQNDTIRMMFKEMDLTQFYKYLPEDKYGQLKSCAPEFISVFGSTYQCEKTFSKMKYVKSQYRSLLTDDHLQTNFADRN</sequence>
<dbReference type="OrthoDB" id="8195826at2759"/>
<dbReference type="STRING" id="166423.A0A0M8ZXW7"/>
<name>A0A0M8ZXW7_9HYME</name>
<proteinExistence type="predicted"/>
<evidence type="ECO:0000313" key="1">
    <source>
        <dbReference type="EMBL" id="KOX71823.1"/>
    </source>
</evidence>
<protein>
    <submittedName>
        <fullName evidence="1">General transcription factor II-I repeat domain-containing protein 2B</fullName>
    </submittedName>
</protein>
<dbReference type="Proteomes" id="UP000053105">
    <property type="component" value="Unassembled WGS sequence"/>
</dbReference>